<evidence type="ECO:0000256" key="9">
    <source>
        <dbReference type="ARBA" id="ARBA00022679"/>
    </source>
</evidence>
<dbReference type="EMBL" id="BAAACR010000004">
    <property type="protein sequence ID" value="GAA0207346.1"/>
    <property type="molecule type" value="Genomic_DNA"/>
</dbReference>
<proteinExistence type="inferred from homology"/>
<feature type="transmembrane region" description="Helical" evidence="19">
    <location>
        <begin position="33"/>
        <end position="56"/>
    </location>
</feature>
<evidence type="ECO:0000256" key="7">
    <source>
        <dbReference type="ARBA" id="ARBA00022475"/>
    </source>
</evidence>
<gene>
    <name evidence="19 20" type="primary">cobS</name>
    <name evidence="20" type="ORF">GCM10008919_08270</name>
</gene>
<evidence type="ECO:0000256" key="12">
    <source>
        <dbReference type="ARBA" id="ARBA00022989"/>
    </source>
</evidence>
<evidence type="ECO:0000256" key="2">
    <source>
        <dbReference type="ARBA" id="ARBA00004651"/>
    </source>
</evidence>
<evidence type="ECO:0000256" key="14">
    <source>
        <dbReference type="ARBA" id="ARBA00025228"/>
    </source>
</evidence>
<dbReference type="RefSeq" id="WP_304988250.1">
    <property type="nucleotide sequence ID" value="NZ_BAAACR010000004.1"/>
</dbReference>
<dbReference type="EC" id="2.7.8.26" evidence="5 19"/>
<keyword evidence="9 19" id="KW-0808">Transferase</keyword>
<comment type="caution">
    <text evidence="20">The sequence shown here is derived from an EMBL/GenBank/DDBJ whole genome shotgun (WGS) entry which is preliminary data.</text>
</comment>
<evidence type="ECO:0000256" key="15">
    <source>
        <dbReference type="ARBA" id="ARBA00032605"/>
    </source>
</evidence>
<dbReference type="PANTHER" id="PTHR34148:SF1">
    <property type="entry name" value="ADENOSYLCOBINAMIDE-GDP RIBAZOLETRANSFERASE"/>
    <property type="match status" value="1"/>
</dbReference>
<keyword evidence="10 19" id="KW-0812">Transmembrane</keyword>
<comment type="pathway">
    <text evidence="3 19">Cofactor biosynthesis; adenosylcobalamin biosynthesis; adenosylcobalamin from cob(II)yrinate a,c-diamide: step 7/7.</text>
</comment>
<keyword evidence="7 19" id="KW-1003">Cell membrane</keyword>
<name>A0ABP3CJA4_9FIRM</name>
<keyword evidence="8 19" id="KW-0169">Cobalamin biosynthesis</keyword>
<keyword evidence="11 19" id="KW-0460">Magnesium</keyword>
<sequence length="263" mass="28567">MNSFLVGLQFLTRIHIVRQTAWTAEDFGRSTRFFPLVGLVLGSCYALAACVLTYIVGTAFGMRTLNAVLLLILPILLTGGLHADGFMDTADGVFSGRERERKLEIMKDSRVGSFGVVSFVLLMFLQFALLLDMHPFLLLPALFVMPIIGRFAMVLAVARFPYARADGMGKTFADMADRKTVAIAAVTTAVLVLPCGLLASVALVLGVLFAFLFCRTMTKTLGGVTGDVYGAVTVLTETLVLAVFSLASTHPNVWGLFWGILWR</sequence>
<evidence type="ECO:0000256" key="16">
    <source>
        <dbReference type="ARBA" id="ARBA00032853"/>
    </source>
</evidence>
<feature type="transmembrane region" description="Helical" evidence="19">
    <location>
        <begin position="137"/>
        <end position="160"/>
    </location>
</feature>
<evidence type="ECO:0000256" key="17">
    <source>
        <dbReference type="ARBA" id="ARBA00048623"/>
    </source>
</evidence>
<evidence type="ECO:0000256" key="10">
    <source>
        <dbReference type="ARBA" id="ARBA00022692"/>
    </source>
</evidence>
<evidence type="ECO:0000256" key="5">
    <source>
        <dbReference type="ARBA" id="ARBA00013200"/>
    </source>
</evidence>
<keyword evidence="21" id="KW-1185">Reference proteome</keyword>
<accession>A0ABP3CJA4</accession>
<comment type="catalytic activity">
    <reaction evidence="17 19">
        <text>alpha-ribazole + adenosylcob(III)inamide-GDP = adenosylcob(III)alamin + GMP + H(+)</text>
        <dbReference type="Rhea" id="RHEA:16049"/>
        <dbReference type="ChEBI" id="CHEBI:10329"/>
        <dbReference type="ChEBI" id="CHEBI:15378"/>
        <dbReference type="ChEBI" id="CHEBI:18408"/>
        <dbReference type="ChEBI" id="CHEBI:58115"/>
        <dbReference type="ChEBI" id="CHEBI:60487"/>
        <dbReference type="EC" id="2.7.8.26"/>
    </reaction>
</comment>
<feature type="transmembrane region" description="Helical" evidence="19">
    <location>
        <begin position="181"/>
        <end position="213"/>
    </location>
</feature>
<evidence type="ECO:0000256" key="11">
    <source>
        <dbReference type="ARBA" id="ARBA00022842"/>
    </source>
</evidence>
<comment type="subcellular location">
    <subcellularLocation>
        <location evidence="2 19">Cell membrane</location>
        <topology evidence="2 19">Multi-pass membrane protein</topology>
    </subcellularLocation>
</comment>
<comment type="catalytic activity">
    <reaction evidence="18 19">
        <text>alpha-ribazole 5'-phosphate + adenosylcob(III)inamide-GDP = adenosylcob(III)alamin 5'-phosphate + GMP + H(+)</text>
        <dbReference type="Rhea" id="RHEA:23560"/>
        <dbReference type="ChEBI" id="CHEBI:15378"/>
        <dbReference type="ChEBI" id="CHEBI:57918"/>
        <dbReference type="ChEBI" id="CHEBI:58115"/>
        <dbReference type="ChEBI" id="CHEBI:60487"/>
        <dbReference type="ChEBI" id="CHEBI:60493"/>
        <dbReference type="EC" id="2.7.8.26"/>
    </reaction>
</comment>
<comment type="function">
    <text evidence="14 19">Joins adenosylcobinamide-GDP and alpha-ribazole to generate adenosylcobalamin (Ado-cobalamin). Also synthesizes adenosylcobalamin 5'-phosphate from adenosylcobinamide-GDP and alpha-ribazole 5'-phosphate.</text>
</comment>
<keyword evidence="13 19" id="KW-0472">Membrane</keyword>
<dbReference type="InterPro" id="IPR003805">
    <property type="entry name" value="CobS"/>
</dbReference>
<feature type="transmembrane region" description="Helical" evidence="19">
    <location>
        <begin position="239"/>
        <end position="261"/>
    </location>
</feature>
<evidence type="ECO:0000256" key="8">
    <source>
        <dbReference type="ARBA" id="ARBA00022573"/>
    </source>
</evidence>
<feature type="transmembrane region" description="Helical" evidence="19">
    <location>
        <begin position="68"/>
        <end position="90"/>
    </location>
</feature>
<feature type="transmembrane region" description="Helical" evidence="19">
    <location>
        <begin position="111"/>
        <end position="131"/>
    </location>
</feature>
<dbReference type="PANTHER" id="PTHR34148">
    <property type="entry name" value="ADENOSYLCOBINAMIDE-GDP RIBAZOLETRANSFERASE"/>
    <property type="match status" value="1"/>
</dbReference>
<evidence type="ECO:0000256" key="1">
    <source>
        <dbReference type="ARBA" id="ARBA00001946"/>
    </source>
</evidence>
<reference evidence="21" key="1">
    <citation type="journal article" date="2019" name="Int. J. Syst. Evol. Microbiol.">
        <title>The Global Catalogue of Microorganisms (GCM) 10K type strain sequencing project: providing services to taxonomists for standard genome sequencing and annotation.</title>
        <authorList>
            <consortium name="The Broad Institute Genomics Platform"/>
            <consortium name="The Broad Institute Genome Sequencing Center for Infectious Disease"/>
            <person name="Wu L."/>
            <person name="Ma J."/>
        </authorList>
    </citation>
    <scope>NUCLEOTIDE SEQUENCE [LARGE SCALE GENOMIC DNA]</scope>
    <source>
        <strain evidence="21">JCM 8542</strain>
    </source>
</reference>
<dbReference type="Pfam" id="PF02654">
    <property type="entry name" value="CobS"/>
    <property type="match status" value="1"/>
</dbReference>
<organism evidence="20 21">
    <name type="scientific">Selenomonas dianae</name>
    <dbReference type="NCBI Taxonomy" id="135079"/>
    <lineage>
        <taxon>Bacteria</taxon>
        <taxon>Bacillati</taxon>
        <taxon>Bacillota</taxon>
        <taxon>Negativicutes</taxon>
        <taxon>Selenomonadales</taxon>
        <taxon>Selenomonadaceae</taxon>
        <taxon>Selenomonas</taxon>
    </lineage>
</organism>
<evidence type="ECO:0000256" key="19">
    <source>
        <dbReference type="HAMAP-Rule" id="MF_00719"/>
    </source>
</evidence>
<protein>
    <recommendedName>
        <fullName evidence="6 19">Adenosylcobinamide-GDP ribazoletransferase</fullName>
        <ecNumber evidence="5 19">2.7.8.26</ecNumber>
    </recommendedName>
    <alternativeName>
        <fullName evidence="16 19">Cobalamin synthase</fullName>
    </alternativeName>
    <alternativeName>
        <fullName evidence="15 19">Cobalamin-5'-phosphate synthase</fullName>
    </alternativeName>
</protein>
<evidence type="ECO:0000256" key="13">
    <source>
        <dbReference type="ARBA" id="ARBA00023136"/>
    </source>
</evidence>
<evidence type="ECO:0000256" key="18">
    <source>
        <dbReference type="ARBA" id="ARBA00049504"/>
    </source>
</evidence>
<evidence type="ECO:0000313" key="20">
    <source>
        <dbReference type="EMBL" id="GAA0207346.1"/>
    </source>
</evidence>
<evidence type="ECO:0000256" key="6">
    <source>
        <dbReference type="ARBA" id="ARBA00015850"/>
    </source>
</evidence>
<keyword evidence="12 19" id="KW-1133">Transmembrane helix</keyword>
<evidence type="ECO:0000313" key="21">
    <source>
        <dbReference type="Proteomes" id="UP001500399"/>
    </source>
</evidence>
<dbReference type="HAMAP" id="MF_00719">
    <property type="entry name" value="CobS"/>
    <property type="match status" value="1"/>
</dbReference>
<evidence type="ECO:0000256" key="3">
    <source>
        <dbReference type="ARBA" id="ARBA00004663"/>
    </source>
</evidence>
<dbReference type="NCBIfam" id="TIGR00317">
    <property type="entry name" value="cobS"/>
    <property type="match status" value="1"/>
</dbReference>
<dbReference type="Proteomes" id="UP001500399">
    <property type="component" value="Unassembled WGS sequence"/>
</dbReference>
<comment type="cofactor">
    <cofactor evidence="1 19">
        <name>Mg(2+)</name>
        <dbReference type="ChEBI" id="CHEBI:18420"/>
    </cofactor>
</comment>
<evidence type="ECO:0000256" key="4">
    <source>
        <dbReference type="ARBA" id="ARBA00010561"/>
    </source>
</evidence>
<comment type="similarity">
    <text evidence="4 19">Belongs to the CobS family.</text>
</comment>